<accession>A0A919FIK5</accession>
<name>A0A919FIK5_9MICO</name>
<dbReference type="PROSITE" id="PS51257">
    <property type="entry name" value="PROKAR_LIPOPROTEIN"/>
    <property type="match status" value="1"/>
</dbReference>
<dbReference type="Pfam" id="PF13416">
    <property type="entry name" value="SBP_bac_8"/>
    <property type="match status" value="1"/>
</dbReference>
<proteinExistence type="predicted"/>
<dbReference type="InterPro" id="IPR050490">
    <property type="entry name" value="Bact_solute-bd_prot1"/>
</dbReference>
<keyword evidence="3" id="KW-1185">Reference proteome</keyword>
<keyword evidence="1" id="KW-0732">Signal</keyword>
<dbReference type="PANTHER" id="PTHR43649">
    <property type="entry name" value="ARABINOSE-BINDING PROTEIN-RELATED"/>
    <property type="match status" value="1"/>
</dbReference>
<dbReference type="InterPro" id="IPR006059">
    <property type="entry name" value="SBP"/>
</dbReference>
<feature type="signal peptide" evidence="1">
    <location>
        <begin position="1"/>
        <end position="31"/>
    </location>
</feature>
<gene>
    <name evidence="2" type="ORF">GCM10017772_06220</name>
</gene>
<reference evidence="2" key="2">
    <citation type="submission" date="2020-09" db="EMBL/GenBank/DDBJ databases">
        <authorList>
            <person name="Sun Q."/>
            <person name="Zhou Y."/>
        </authorList>
    </citation>
    <scope>NUCLEOTIDE SEQUENCE</scope>
    <source>
        <strain evidence="2">CGMCC 4.7398</strain>
    </source>
</reference>
<dbReference type="Proteomes" id="UP000627369">
    <property type="component" value="Unassembled WGS sequence"/>
</dbReference>
<feature type="chain" id="PRO_5037939314" evidence="1">
    <location>
        <begin position="32"/>
        <end position="426"/>
    </location>
</feature>
<organism evidence="2 3">
    <name type="scientific">Promicromonospora soli</name>
    <dbReference type="NCBI Taxonomy" id="2035533"/>
    <lineage>
        <taxon>Bacteria</taxon>
        <taxon>Bacillati</taxon>
        <taxon>Actinomycetota</taxon>
        <taxon>Actinomycetes</taxon>
        <taxon>Micrococcales</taxon>
        <taxon>Promicromonosporaceae</taxon>
        <taxon>Promicromonospora</taxon>
    </lineage>
</organism>
<sequence length="426" mass="44642">MSLNTSRGRPRVAAFAAITSLALSLTACSSAPGGSGDETASDGSLTMWIWPGGLSDTVVETVTADTPGLETSVIGDDFKQKLLTGFTANADIPDITGVKGEDMPFFLQDPELFTDLNTLDIDDIVGEFPEWKLAEATTPDGALLGLPIDIGPAGLFYREDVLADAGMPTDPAEVGAATATYEDYFAFGEELQKAVPDAHLEVSAGGLFGKVMGQSETKFVSPDGEFLGESDAVRNAWDLSIEAWDRGLVAGIGDGSPDWASAVNAGLLPTLSGAAWYAGDIKSNAADTSGKWRVTQMPGGPANIGGSFLTIPAATEDKEAALEVIKALLSPENEAVMYTETGNFPARTTAFEEPGLHDGDDFFGGQDTVEVFVEASENMPTVYNSPLDNQVAAPYYTELTNVELGKDPEKAWADAVAAAKEALESA</sequence>
<protein>
    <submittedName>
        <fullName evidence="2">Sugar ABC transporter substrate-binding protein</fullName>
    </submittedName>
</protein>
<dbReference type="Gene3D" id="3.40.190.10">
    <property type="entry name" value="Periplasmic binding protein-like II"/>
    <property type="match status" value="1"/>
</dbReference>
<evidence type="ECO:0000313" key="2">
    <source>
        <dbReference type="EMBL" id="GHH66376.1"/>
    </source>
</evidence>
<dbReference type="AlphaFoldDB" id="A0A919FIK5"/>
<comment type="caution">
    <text evidence="2">The sequence shown here is derived from an EMBL/GenBank/DDBJ whole genome shotgun (WGS) entry which is preliminary data.</text>
</comment>
<evidence type="ECO:0000256" key="1">
    <source>
        <dbReference type="SAM" id="SignalP"/>
    </source>
</evidence>
<reference evidence="2" key="1">
    <citation type="journal article" date="2014" name="Int. J. Syst. Evol. Microbiol.">
        <title>Complete genome sequence of Corynebacterium casei LMG S-19264T (=DSM 44701T), isolated from a smear-ripened cheese.</title>
        <authorList>
            <consortium name="US DOE Joint Genome Institute (JGI-PGF)"/>
            <person name="Walter F."/>
            <person name="Albersmeier A."/>
            <person name="Kalinowski J."/>
            <person name="Ruckert C."/>
        </authorList>
    </citation>
    <scope>NUCLEOTIDE SEQUENCE</scope>
    <source>
        <strain evidence="2">CGMCC 4.7398</strain>
    </source>
</reference>
<evidence type="ECO:0000313" key="3">
    <source>
        <dbReference type="Proteomes" id="UP000627369"/>
    </source>
</evidence>
<dbReference type="SUPFAM" id="SSF53850">
    <property type="entry name" value="Periplasmic binding protein-like II"/>
    <property type="match status" value="1"/>
</dbReference>
<dbReference type="RefSeq" id="WP_189667780.1">
    <property type="nucleotide sequence ID" value="NZ_BNAS01000001.1"/>
</dbReference>
<dbReference type="PANTHER" id="PTHR43649:SF32">
    <property type="entry name" value="SUGAR BINDING SECRETED PROTEIN"/>
    <property type="match status" value="1"/>
</dbReference>
<dbReference type="EMBL" id="BNAS01000001">
    <property type="protein sequence ID" value="GHH66376.1"/>
    <property type="molecule type" value="Genomic_DNA"/>
</dbReference>